<dbReference type="GO" id="GO:0006355">
    <property type="term" value="P:regulation of DNA-templated transcription"/>
    <property type="evidence" value="ECO:0007669"/>
    <property type="project" value="TreeGrafter"/>
</dbReference>
<dbReference type="InterPro" id="IPR005158">
    <property type="entry name" value="BTAD"/>
</dbReference>
<name>A0A7K0BWY8_9ACTN</name>
<keyword evidence="1" id="KW-0805">Transcription regulation</keyword>
<evidence type="ECO:0000313" key="5">
    <source>
        <dbReference type="Proteomes" id="UP000487268"/>
    </source>
</evidence>
<dbReference type="InterPro" id="IPR011990">
    <property type="entry name" value="TPR-like_helical_dom_sf"/>
</dbReference>
<dbReference type="RefSeq" id="WP_153533856.1">
    <property type="nucleotide sequence ID" value="NZ_WEGH01000002.1"/>
</dbReference>
<sequence>MPVAASREPVVRLLPEFSCALPEGPDALSGAARRLVARLALDSAPLTRRAVETGFWPDAEPVTASRRLSRLLWRIRTRTGDTLVAVDGDRIGLAGGVTVDYRTAQAVVHAVIVLGRARPQEVGPAALGLLGTELLRDVTDEPVRRERDRWDRQRLLALETVAAAALEAGDARDALEIGLAAAEVDGLAERPHQLMCSAHAALGDTVAARRVYLAYEARVRRSLGMAPSRAFRDLVRG</sequence>
<dbReference type="Proteomes" id="UP000487268">
    <property type="component" value="Unassembled WGS sequence"/>
</dbReference>
<dbReference type="GO" id="GO:0003677">
    <property type="term" value="F:DNA binding"/>
    <property type="evidence" value="ECO:0007669"/>
    <property type="project" value="TreeGrafter"/>
</dbReference>
<dbReference type="EMBL" id="WEGH01000002">
    <property type="protein sequence ID" value="MQY05687.1"/>
    <property type="molecule type" value="Genomic_DNA"/>
</dbReference>
<dbReference type="InterPro" id="IPR051677">
    <property type="entry name" value="AfsR-DnrI-RedD_regulator"/>
</dbReference>
<reference evidence="4 5" key="1">
    <citation type="submission" date="2019-10" db="EMBL/GenBank/DDBJ databases">
        <title>Actinomadura rubteroloni sp. nov. and Actinomadura macrotermitis sp. nov., isolated from the gut of fungus growing-termite Macrotermes natalensis.</title>
        <authorList>
            <person name="Benndorf R."/>
            <person name="Martin K."/>
            <person name="Kuefner M."/>
            <person name="De Beer W."/>
            <person name="Kaster A.-K."/>
            <person name="Vollmers J."/>
            <person name="Poulsen M."/>
            <person name="Beemelmanns C."/>
        </authorList>
    </citation>
    <scope>NUCLEOTIDE SEQUENCE [LARGE SCALE GENOMIC DNA]</scope>
    <source>
        <strain evidence="4 5">RB68</strain>
    </source>
</reference>
<proteinExistence type="predicted"/>
<evidence type="ECO:0000313" key="4">
    <source>
        <dbReference type="EMBL" id="MQY05687.1"/>
    </source>
</evidence>
<evidence type="ECO:0000256" key="2">
    <source>
        <dbReference type="ARBA" id="ARBA00023163"/>
    </source>
</evidence>
<accession>A0A7K0BWY8</accession>
<evidence type="ECO:0000256" key="1">
    <source>
        <dbReference type="ARBA" id="ARBA00023015"/>
    </source>
</evidence>
<dbReference type="SMART" id="SM01043">
    <property type="entry name" value="BTAD"/>
    <property type="match status" value="1"/>
</dbReference>
<keyword evidence="2" id="KW-0804">Transcription</keyword>
<dbReference type="SUPFAM" id="SSF48452">
    <property type="entry name" value="TPR-like"/>
    <property type="match status" value="1"/>
</dbReference>
<dbReference type="PANTHER" id="PTHR35807:SF1">
    <property type="entry name" value="TRANSCRIPTIONAL REGULATOR REDD"/>
    <property type="match status" value="1"/>
</dbReference>
<comment type="caution">
    <text evidence="4">The sequence shown here is derived from an EMBL/GenBank/DDBJ whole genome shotgun (WGS) entry which is preliminary data.</text>
</comment>
<keyword evidence="5" id="KW-1185">Reference proteome</keyword>
<dbReference type="Gene3D" id="1.25.40.10">
    <property type="entry name" value="Tetratricopeptide repeat domain"/>
    <property type="match status" value="1"/>
</dbReference>
<organism evidence="4 5">
    <name type="scientific">Actinomadura macrotermitis</name>
    <dbReference type="NCBI Taxonomy" id="2585200"/>
    <lineage>
        <taxon>Bacteria</taxon>
        <taxon>Bacillati</taxon>
        <taxon>Actinomycetota</taxon>
        <taxon>Actinomycetes</taxon>
        <taxon>Streptosporangiales</taxon>
        <taxon>Thermomonosporaceae</taxon>
        <taxon>Actinomadura</taxon>
    </lineage>
</organism>
<evidence type="ECO:0000259" key="3">
    <source>
        <dbReference type="SMART" id="SM01043"/>
    </source>
</evidence>
<dbReference type="AlphaFoldDB" id="A0A7K0BWY8"/>
<gene>
    <name evidence="4" type="ORF">ACRB68_37640</name>
</gene>
<dbReference type="PANTHER" id="PTHR35807">
    <property type="entry name" value="TRANSCRIPTIONAL REGULATOR REDD-RELATED"/>
    <property type="match status" value="1"/>
</dbReference>
<protein>
    <recommendedName>
        <fullName evidence="3">Bacterial transcriptional activator domain-containing protein</fullName>
    </recommendedName>
</protein>
<feature type="domain" description="Bacterial transcriptional activator" evidence="3">
    <location>
        <begin position="99"/>
        <end position="235"/>
    </location>
</feature>
<dbReference type="Pfam" id="PF03704">
    <property type="entry name" value="BTAD"/>
    <property type="match status" value="1"/>
</dbReference>